<dbReference type="GO" id="GO:0022857">
    <property type="term" value="F:transmembrane transporter activity"/>
    <property type="evidence" value="ECO:0007669"/>
    <property type="project" value="InterPro"/>
</dbReference>
<comment type="caution">
    <text evidence="6">The sequence shown here is derived from an EMBL/GenBank/DDBJ whole genome shotgun (WGS) entry which is preliminary data.</text>
</comment>
<evidence type="ECO:0000256" key="2">
    <source>
        <dbReference type="ARBA" id="ARBA00022989"/>
    </source>
</evidence>
<dbReference type="InterPro" id="IPR020846">
    <property type="entry name" value="MFS_dom"/>
</dbReference>
<gene>
    <name evidence="6" type="ORF">HMPREF9140_00716</name>
</gene>
<dbReference type="Proteomes" id="UP000016023">
    <property type="component" value="Unassembled WGS sequence"/>
</dbReference>
<dbReference type="InterPro" id="IPR036259">
    <property type="entry name" value="MFS_trans_sf"/>
</dbReference>
<dbReference type="CDD" id="cd17478">
    <property type="entry name" value="MFS_FsR"/>
    <property type="match status" value="1"/>
</dbReference>
<feature type="transmembrane region" description="Helical" evidence="4">
    <location>
        <begin position="370"/>
        <end position="390"/>
    </location>
</feature>
<keyword evidence="3 4" id="KW-0472">Membrane</keyword>
<dbReference type="SUPFAM" id="SSF103473">
    <property type="entry name" value="MFS general substrate transporter"/>
    <property type="match status" value="1"/>
</dbReference>
<feature type="transmembrane region" description="Helical" evidence="4">
    <location>
        <begin position="12"/>
        <end position="36"/>
    </location>
</feature>
<feature type="transmembrane region" description="Helical" evidence="4">
    <location>
        <begin position="285"/>
        <end position="301"/>
    </location>
</feature>
<dbReference type="STRING" id="883158.HMPREF9140_00716"/>
<organism evidence="6 7">
    <name type="scientific">Prevotella micans F0438</name>
    <dbReference type="NCBI Taxonomy" id="883158"/>
    <lineage>
        <taxon>Bacteria</taxon>
        <taxon>Pseudomonadati</taxon>
        <taxon>Bacteroidota</taxon>
        <taxon>Bacteroidia</taxon>
        <taxon>Bacteroidales</taxon>
        <taxon>Prevotellaceae</taxon>
        <taxon>Prevotella</taxon>
    </lineage>
</organism>
<evidence type="ECO:0000256" key="1">
    <source>
        <dbReference type="ARBA" id="ARBA00022692"/>
    </source>
</evidence>
<keyword evidence="1 4" id="KW-0812">Transmembrane</keyword>
<dbReference type="PROSITE" id="PS50850">
    <property type="entry name" value="MFS"/>
    <property type="match status" value="1"/>
</dbReference>
<evidence type="ECO:0000313" key="6">
    <source>
        <dbReference type="EMBL" id="EHO72309.1"/>
    </source>
</evidence>
<dbReference type="PANTHER" id="PTHR43129">
    <property type="entry name" value="FOSMIDOMYCIN RESISTANCE PROTEIN"/>
    <property type="match status" value="1"/>
</dbReference>
<dbReference type="InterPro" id="IPR011701">
    <property type="entry name" value="MFS"/>
</dbReference>
<feature type="transmembrane region" description="Helical" evidence="4">
    <location>
        <begin position="101"/>
        <end position="119"/>
    </location>
</feature>
<feature type="transmembrane region" description="Helical" evidence="4">
    <location>
        <begin position="216"/>
        <end position="235"/>
    </location>
</feature>
<proteinExistence type="predicted"/>
<feature type="transmembrane region" description="Helical" evidence="4">
    <location>
        <begin position="255"/>
        <end position="278"/>
    </location>
</feature>
<feature type="domain" description="Major facilitator superfamily (MFS) profile" evidence="5">
    <location>
        <begin position="14"/>
        <end position="395"/>
    </location>
</feature>
<feature type="transmembrane region" description="Helical" evidence="4">
    <location>
        <begin position="167"/>
        <end position="185"/>
    </location>
</feature>
<feature type="transmembrane region" description="Helical" evidence="4">
    <location>
        <begin position="307"/>
        <end position="330"/>
    </location>
</feature>
<dbReference type="PATRIC" id="fig|883158.3.peg.731"/>
<dbReference type="Pfam" id="PF07690">
    <property type="entry name" value="MFS_1"/>
    <property type="match status" value="1"/>
</dbReference>
<accession>H1Q1C8</accession>
<dbReference type="EMBL" id="AGWK01000021">
    <property type="protein sequence ID" value="EHO72309.1"/>
    <property type="molecule type" value="Genomic_DNA"/>
</dbReference>
<keyword evidence="7" id="KW-1185">Reference proteome</keyword>
<evidence type="ECO:0000256" key="3">
    <source>
        <dbReference type="ARBA" id="ARBA00023136"/>
    </source>
</evidence>
<feature type="transmembrane region" description="Helical" evidence="4">
    <location>
        <begin position="342"/>
        <end position="364"/>
    </location>
</feature>
<dbReference type="Gene3D" id="1.20.1250.20">
    <property type="entry name" value="MFS general substrate transporter like domains"/>
    <property type="match status" value="2"/>
</dbReference>
<keyword evidence="2 4" id="KW-1133">Transmembrane helix</keyword>
<evidence type="ECO:0000259" key="5">
    <source>
        <dbReference type="PROSITE" id="PS50850"/>
    </source>
</evidence>
<evidence type="ECO:0000313" key="7">
    <source>
        <dbReference type="Proteomes" id="UP000016023"/>
    </source>
</evidence>
<dbReference type="PANTHER" id="PTHR43129:SF1">
    <property type="entry name" value="FOSMIDOMYCIN RESISTANCE PROTEIN"/>
    <property type="match status" value="1"/>
</dbReference>
<dbReference type="AlphaFoldDB" id="H1Q1C8"/>
<reference evidence="6 7" key="1">
    <citation type="submission" date="2011-12" db="EMBL/GenBank/DDBJ databases">
        <title>The Genome Sequence of Prevotella micans F0438.</title>
        <authorList>
            <consortium name="The Broad Institute Genome Sequencing Platform"/>
            <person name="Earl A."/>
            <person name="Ward D."/>
            <person name="Feldgarden M."/>
            <person name="Gevers D."/>
            <person name="Izard J."/>
            <person name="Baranova O.V."/>
            <person name="Blanton J.M."/>
            <person name="Wade W.G."/>
            <person name="Dewhirst F.E."/>
            <person name="Young S.K."/>
            <person name="Zeng Q."/>
            <person name="Gargeya S."/>
            <person name="Fitzgerald M."/>
            <person name="Haas B."/>
            <person name="Abouelleil A."/>
            <person name="Alvarado L."/>
            <person name="Arachchi H.M."/>
            <person name="Berlin A."/>
            <person name="Chapman S.B."/>
            <person name="Gearin G."/>
            <person name="Goldberg J."/>
            <person name="Griggs A."/>
            <person name="Gujja S."/>
            <person name="Hansen M."/>
            <person name="Heiman D."/>
            <person name="Howarth C."/>
            <person name="Larimer J."/>
            <person name="Lui A."/>
            <person name="MacDonald P.J.P."/>
            <person name="McCowen C."/>
            <person name="Montmayeur A."/>
            <person name="Murphy C."/>
            <person name="Neiman D."/>
            <person name="Pearson M."/>
            <person name="Priest M."/>
            <person name="Roberts A."/>
            <person name="Saif S."/>
            <person name="Shea T."/>
            <person name="Sisk P."/>
            <person name="Stolte C."/>
            <person name="Sykes S."/>
            <person name="Wortman J."/>
            <person name="Nusbaum C."/>
            <person name="Birren B."/>
        </authorList>
    </citation>
    <scope>NUCLEOTIDE SEQUENCE [LARGE SCALE GENOMIC DNA]</scope>
    <source>
        <strain evidence="6 7">F0438</strain>
    </source>
</reference>
<sequence>MKRIKINNEATISVLIMVSLGHLLNDMFQSVIPAIYPMLKEALGLSFLQVGIITLINQLTSSLLQPLVGYFSDKHPRPYGLAMGMCFTLGGLVLLSFADSFALILAAVAMVGIGSSVLHPESSKVARLASGGAKGMAQSVFQVGGNVGRAFGPVVGALMIVPHGQGTIRWLALLSIVAIGLLVRIGKWYKKQIELYGKSRSRFDITNSTHLSRRQIVAALIILLVLMFSKDFYMANIQSYLTFYLIDRFGLSIAASQYCLFGFFVFAALGLLVGGVVGDRYGRKYVIWGSILGAAPFALLLPYCNLFWTVALAMFVGMIMSSAMSAILVYATELLPGNVGMISGAFFGLSFGLGGIGSAFFGWLADVESIRFVFELTAFLPLMGIITYFLPNIKS</sequence>
<dbReference type="eggNOG" id="COG2814">
    <property type="taxonomic scope" value="Bacteria"/>
</dbReference>
<dbReference type="GO" id="GO:0005886">
    <property type="term" value="C:plasma membrane"/>
    <property type="evidence" value="ECO:0007669"/>
    <property type="project" value="TreeGrafter"/>
</dbReference>
<protein>
    <recommendedName>
        <fullName evidence="5">Major facilitator superfamily (MFS) profile domain-containing protein</fullName>
    </recommendedName>
</protein>
<dbReference type="HOGENOM" id="CLU_040537_2_0_10"/>
<name>H1Q1C8_9BACT</name>
<feature type="transmembrane region" description="Helical" evidence="4">
    <location>
        <begin position="42"/>
        <end position="64"/>
    </location>
</feature>
<evidence type="ECO:0000256" key="4">
    <source>
        <dbReference type="SAM" id="Phobius"/>
    </source>
</evidence>
<dbReference type="RefSeq" id="WP_006951794.1">
    <property type="nucleotide sequence ID" value="NZ_JH594521.1"/>
</dbReference>